<keyword evidence="4" id="KW-0732">Signal</keyword>
<dbReference type="InterPro" id="IPR051913">
    <property type="entry name" value="GH2_Domain-Containing"/>
</dbReference>
<dbReference type="SUPFAM" id="SSF49303">
    <property type="entry name" value="beta-Galactosidase/glucuronidase domain"/>
    <property type="match status" value="1"/>
</dbReference>
<dbReference type="AlphaFoldDB" id="A0A6C2UKK2"/>
<dbReference type="EMBL" id="CAAHFH010000001">
    <property type="protein sequence ID" value="VGO20499.1"/>
    <property type="molecule type" value="Genomic_DNA"/>
</dbReference>
<dbReference type="RefSeq" id="WP_136061906.1">
    <property type="nucleotide sequence ID" value="NZ_CAAHFH010000001.1"/>
</dbReference>
<dbReference type="InterPro" id="IPR040605">
    <property type="entry name" value="Glyco_hydro2_dom5"/>
</dbReference>
<dbReference type="InterPro" id="IPR048229">
    <property type="entry name" value="GalB-like"/>
</dbReference>
<evidence type="ECO:0000259" key="5">
    <source>
        <dbReference type="PROSITE" id="PS50006"/>
    </source>
</evidence>
<dbReference type="Pfam" id="PF13364">
    <property type="entry name" value="BetaGal_ABD2"/>
    <property type="match status" value="1"/>
</dbReference>
<dbReference type="InterPro" id="IPR023232">
    <property type="entry name" value="Glyco_hydro_2_AS"/>
</dbReference>
<dbReference type="PROSITE" id="PS00608">
    <property type="entry name" value="GLYCOSYL_HYDROL_F2_2"/>
    <property type="match status" value="1"/>
</dbReference>
<dbReference type="InterPro" id="IPR032311">
    <property type="entry name" value="DUF4982"/>
</dbReference>
<dbReference type="Gene3D" id="2.60.40.10">
    <property type="entry name" value="Immunoglobulins"/>
    <property type="match status" value="3"/>
</dbReference>
<dbReference type="InterPro" id="IPR013783">
    <property type="entry name" value="Ig-like_fold"/>
</dbReference>
<keyword evidence="7" id="KW-1185">Reference proteome</keyword>
<feature type="chain" id="PRO_5025524911" evidence="4">
    <location>
        <begin position="20"/>
        <end position="815"/>
    </location>
</feature>
<dbReference type="InterPro" id="IPR000253">
    <property type="entry name" value="FHA_dom"/>
</dbReference>
<dbReference type="InterPro" id="IPR006101">
    <property type="entry name" value="Glyco_hydro_2"/>
</dbReference>
<dbReference type="PANTHER" id="PTHR42732:SF1">
    <property type="entry name" value="BETA-MANNOSIDASE"/>
    <property type="match status" value="1"/>
</dbReference>
<evidence type="ECO:0000256" key="1">
    <source>
        <dbReference type="ARBA" id="ARBA00007401"/>
    </source>
</evidence>
<dbReference type="PRINTS" id="PR00132">
    <property type="entry name" value="GLHYDRLASE2"/>
</dbReference>
<evidence type="ECO:0000313" key="7">
    <source>
        <dbReference type="Proteomes" id="UP000346198"/>
    </source>
</evidence>
<dbReference type="PROSITE" id="PS50006">
    <property type="entry name" value="FHA_DOMAIN"/>
    <property type="match status" value="1"/>
</dbReference>
<dbReference type="SUPFAM" id="SSF49785">
    <property type="entry name" value="Galactose-binding domain-like"/>
    <property type="match status" value="1"/>
</dbReference>
<evidence type="ECO:0000256" key="3">
    <source>
        <dbReference type="ARBA" id="ARBA00023295"/>
    </source>
</evidence>
<dbReference type="Gene3D" id="2.60.120.260">
    <property type="entry name" value="Galactose-binding domain-like"/>
    <property type="match status" value="1"/>
</dbReference>
<dbReference type="SUPFAM" id="SSF51445">
    <property type="entry name" value="(Trans)glycosidases"/>
    <property type="match status" value="1"/>
</dbReference>
<accession>A0A6C2UKK2</accession>
<dbReference type="PANTHER" id="PTHR42732">
    <property type="entry name" value="BETA-GALACTOSIDASE"/>
    <property type="match status" value="1"/>
</dbReference>
<keyword evidence="3" id="KW-0326">Glycosidase</keyword>
<dbReference type="InterPro" id="IPR006102">
    <property type="entry name" value="Ig-like_GH2"/>
</dbReference>
<dbReference type="InterPro" id="IPR017853">
    <property type="entry name" value="GH"/>
</dbReference>
<dbReference type="NCBIfam" id="NF041463">
    <property type="entry name" value="GalB"/>
    <property type="match status" value="1"/>
</dbReference>
<dbReference type="Pfam" id="PF16355">
    <property type="entry name" value="DUF4982"/>
    <property type="match status" value="1"/>
</dbReference>
<reference evidence="6 7" key="1">
    <citation type="submission" date="2019-04" db="EMBL/GenBank/DDBJ databases">
        <authorList>
            <person name="Van Vliet M D."/>
        </authorList>
    </citation>
    <scope>NUCLEOTIDE SEQUENCE [LARGE SCALE GENOMIC DNA]</scope>
    <source>
        <strain evidence="6 7">F21</strain>
    </source>
</reference>
<dbReference type="GO" id="GO:0005975">
    <property type="term" value="P:carbohydrate metabolic process"/>
    <property type="evidence" value="ECO:0007669"/>
    <property type="project" value="InterPro"/>
</dbReference>
<protein>
    <submittedName>
        <fullName evidence="6">Beta-galactosidase BoGH2A</fullName>
    </submittedName>
</protein>
<feature type="signal peptide" evidence="4">
    <location>
        <begin position="1"/>
        <end position="19"/>
    </location>
</feature>
<dbReference type="Pfam" id="PF00703">
    <property type="entry name" value="Glyco_hydro_2"/>
    <property type="match status" value="1"/>
</dbReference>
<dbReference type="Pfam" id="PF18565">
    <property type="entry name" value="Glyco_hydro2_C5"/>
    <property type="match status" value="1"/>
</dbReference>
<dbReference type="InterPro" id="IPR008979">
    <property type="entry name" value="Galactose-bd-like_sf"/>
</dbReference>
<dbReference type="InterPro" id="IPR025300">
    <property type="entry name" value="BetaGal_jelly_roll_dom"/>
</dbReference>
<feature type="domain" description="FHA" evidence="5">
    <location>
        <begin position="235"/>
        <end position="300"/>
    </location>
</feature>
<sequence length="815" mass="91280">MKHTLLLLLGCVFTLSAGATRDTASFNDNWKFARFGAMPNGSQLEEPKGMEKPGLNDSRWLTLNLPHDWAIEGPFRAELPNQTGKLPWAGIGWYRKSFDSPESDAGKRVFIEFDGSMSRTKVWLNGEYIGEWPYGYSSFQLELTGKLKVGQENTIAVRLDNKPDSSRWYPGGGIYRNVRLVKTGPVHVAHWGTFVTTPKVSGESATIHITTQIEGASADVEVSHEVLKEGSNKVLASGNGTDCSIELASPKLWDLENPNLYQVKTTVFKGGEAVDRYDTSFGIRTIKYTANGFFLNGKKVRMNGVCQHHDLGPLGTAVNVRAIERQIEILKEFGVNAIRTAHNPPAPEFLDQCDRMGILVQVEAFDVWARKKVVNDYSTLFADWYEKDLKAMIHRDRNHPCVVMWSTGNEMIELRYPEDAALSQQLRELVNAEDPTRPCTFGNSRPEASTNGFQNTADVFGFNYKPHMYEQFRKDNPDLPLYGSETASTVSSRGEYFFPVSDNKKEGSGGYFQVSSYDLSAPNWAYRPDIEFEAQDKYPWVFGEFVWTGFDYIGEPTPYNKDKTNLLNFTDPAEKARMKKELAALGGNIPPRSSYFGIVDLCGFPKDRFYMYQAKWRPELPMAHILPHWNWPERVGKITPVHVYTSGDEAELFLNGKSLGRKKKGEFEYRLRWDDVVYEPGKLKVEAYKNGKKWAASETKTTGKAVKLELSADRKKIAADGTDLSFVTVQVSDNDGLLVPRTHNSVKYTLSGPGEIIAVGNGDPVSHESFQATERKVFNGLALVVIRSKAGEAGKIELTAESEGLESAKISVKAK</sequence>
<dbReference type="InterPro" id="IPR006103">
    <property type="entry name" value="Glyco_hydro_2_cat"/>
</dbReference>
<evidence type="ECO:0000256" key="2">
    <source>
        <dbReference type="ARBA" id="ARBA00022801"/>
    </source>
</evidence>
<evidence type="ECO:0000256" key="4">
    <source>
        <dbReference type="SAM" id="SignalP"/>
    </source>
</evidence>
<organism evidence="6 7">
    <name type="scientific">Pontiella sulfatireligans</name>
    <dbReference type="NCBI Taxonomy" id="2750658"/>
    <lineage>
        <taxon>Bacteria</taxon>
        <taxon>Pseudomonadati</taxon>
        <taxon>Kiritimatiellota</taxon>
        <taxon>Kiritimatiellia</taxon>
        <taxon>Kiritimatiellales</taxon>
        <taxon>Pontiellaceae</taxon>
        <taxon>Pontiella</taxon>
    </lineage>
</organism>
<gene>
    <name evidence="6" type="ORF">SCARR_02562</name>
</gene>
<evidence type="ECO:0000313" key="6">
    <source>
        <dbReference type="EMBL" id="VGO20499.1"/>
    </source>
</evidence>
<dbReference type="Gene3D" id="3.20.20.80">
    <property type="entry name" value="Glycosidases"/>
    <property type="match status" value="1"/>
</dbReference>
<comment type="similarity">
    <text evidence="1">Belongs to the glycosyl hydrolase 2 family.</text>
</comment>
<keyword evidence="2" id="KW-0378">Hydrolase</keyword>
<name>A0A6C2UKK2_9BACT</name>
<dbReference type="Pfam" id="PF02836">
    <property type="entry name" value="Glyco_hydro_2_C"/>
    <property type="match status" value="1"/>
</dbReference>
<dbReference type="Proteomes" id="UP000346198">
    <property type="component" value="Unassembled WGS sequence"/>
</dbReference>
<dbReference type="GO" id="GO:0004553">
    <property type="term" value="F:hydrolase activity, hydrolyzing O-glycosyl compounds"/>
    <property type="evidence" value="ECO:0007669"/>
    <property type="project" value="InterPro"/>
</dbReference>
<proteinExistence type="inferred from homology"/>
<dbReference type="InterPro" id="IPR036156">
    <property type="entry name" value="Beta-gal/glucu_dom_sf"/>
</dbReference>